<keyword evidence="4" id="KW-1185">Reference proteome</keyword>
<feature type="signal peptide" evidence="1">
    <location>
        <begin position="1"/>
        <end position="24"/>
    </location>
</feature>
<evidence type="ECO:0000256" key="1">
    <source>
        <dbReference type="SAM" id="SignalP"/>
    </source>
</evidence>
<evidence type="ECO:0000259" key="2">
    <source>
        <dbReference type="Pfam" id="PF20254"/>
    </source>
</evidence>
<proteinExistence type="predicted"/>
<gene>
    <name evidence="3" type="ORF">IPV69_06630</name>
</gene>
<dbReference type="KEGG" id="hbs:IPV69_06630"/>
<feature type="domain" description="N,N-dimethylformamidase beta subunit-like C-terminal" evidence="2">
    <location>
        <begin position="90"/>
        <end position="463"/>
    </location>
</feature>
<reference evidence="3 4" key="1">
    <citation type="submission" date="2020-10" db="EMBL/GenBank/DDBJ databases">
        <title>Wide distribution of Phycisphaera-like planctomycetes from WD2101 soil group in peatlands and genome analysis of the first cultivated representative.</title>
        <authorList>
            <person name="Dedysh S.N."/>
            <person name="Beletsky A.V."/>
            <person name="Ivanova A."/>
            <person name="Kulichevskaya I.S."/>
            <person name="Suzina N.E."/>
            <person name="Philippov D.A."/>
            <person name="Rakitin A.L."/>
            <person name="Mardanov A.V."/>
            <person name="Ravin N.V."/>
        </authorList>
    </citation>
    <scope>NUCLEOTIDE SEQUENCE [LARGE SCALE GENOMIC DNA]</scope>
    <source>
        <strain evidence="3 4">M1803</strain>
    </source>
</reference>
<dbReference type="InterPro" id="IPR046540">
    <property type="entry name" value="DMFA2_C"/>
</dbReference>
<keyword evidence="1" id="KW-0732">Signal</keyword>
<dbReference type="PROSITE" id="PS51318">
    <property type="entry name" value="TAT"/>
    <property type="match status" value="1"/>
</dbReference>
<accession>A0A7M2X3W3</accession>
<dbReference type="AlphaFoldDB" id="A0A7M2X3W3"/>
<dbReference type="Pfam" id="PF20254">
    <property type="entry name" value="DMFA2_C"/>
    <property type="match status" value="1"/>
</dbReference>
<dbReference type="EMBL" id="CP063458">
    <property type="protein sequence ID" value="QOV92354.1"/>
    <property type="molecule type" value="Genomic_DNA"/>
</dbReference>
<dbReference type="Proteomes" id="UP000593765">
    <property type="component" value="Chromosome"/>
</dbReference>
<organism evidence="3 4">
    <name type="scientific">Humisphaera borealis</name>
    <dbReference type="NCBI Taxonomy" id="2807512"/>
    <lineage>
        <taxon>Bacteria</taxon>
        <taxon>Pseudomonadati</taxon>
        <taxon>Planctomycetota</taxon>
        <taxon>Phycisphaerae</taxon>
        <taxon>Tepidisphaerales</taxon>
        <taxon>Tepidisphaeraceae</taxon>
        <taxon>Humisphaera</taxon>
    </lineage>
</organism>
<protein>
    <recommendedName>
        <fullName evidence="2">N,N-dimethylformamidase beta subunit-like C-terminal domain-containing protein</fullName>
    </recommendedName>
</protein>
<dbReference type="InterPro" id="IPR006311">
    <property type="entry name" value="TAT_signal"/>
</dbReference>
<name>A0A7M2X3W3_9BACT</name>
<sequence>MARRDLLKSSAVIGAAAAFPRASAAATKGGMIAAENAKTGTGDWQLTYVRPDRKDAVRTSRIEGYCSHTSVRAGETIAFHLSTTPASNVTIDLYRMGYYQGLGGRHVKTIGPIAVKPQVIPERGVNRLRECRWPVTAEFTVPGDFVSGVYLGKLSCDVHRYQSYVVFIVRDDRPADLLFQCSDNTWQAYNKWPESDSLYDTDPPNKALNGTTRVSFDRPYGRYPQVVDQALSFGSGEFLCWEFPLCYWLESQGYDVSYISNHDTHAGGERLTRGRVFLSVGHDEYWTLQMFQNVKSAIAGGMSAAFLSGNSACFAAPLVASTDGRPDRVFHRAGRFGNLTDLEKLQMGPFDLDGLDLPNESSIIGARTVTPFNGSGDWTVAPGMANHWLFAGTGMKAGESIPGLVGWEFHGDPAKIAGLEVVATDTTINSAEKTATFTATVYPGPKGNWVFNASTIFWSMGLSQPPGLVPPISHYGRPHGPDARVQRITSNFLGKCGVQSTPA</sequence>
<evidence type="ECO:0000313" key="3">
    <source>
        <dbReference type="EMBL" id="QOV92354.1"/>
    </source>
</evidence>
<feature type="chain" id="PRO_5034579388" description="N,N-dimethylformamidase beta subunit-like C-terminal domain-containing protein" evidence="1">
    <location>
        <begin position="25"/>
        <end position="503"/>
    </location>
</feature>
<evidence type="ECO:0000313" key="4">
    <source>
        <dbReference type="Proteomes" id="UP000593765"/>
    </source>
</evidence>